<dbReference type="Proteomes" id="UP001153269">
    <property type="component" value="Unassembled WGS sequence"/>
</dbReference>
<comment type="caution">
    <text evidence="1">The sequence shown here is derived from an EMBL/GenBank/DDBJ whole genome shotgun (WGS) entry which is preliminary data.</text>
</comment>
<reference evidence="1" key="1">
    <citation type="submission" date="2020-03" db="EMBL/GenBank/DDBJ databases">
        <authorList>
            <person name="Weist P."/>
        </authorList>
    </citation>
    <scope>NUCLEOTIDE SEQUENCE</scope>
</reference>
<gene>
    <name evidence="1" type="ORF">PLEPLA_LOCUS25160</name>
</gene>
<sequence length="71" mass="8032">MTSSGSRFVPKDKLKHTSAVWKATGLPHLPLFAIEILQSGHKTALWMHLDVCNDCCGWHASVFWTPILWTQ</sequence>
<dbReference type="AlphaFoldDB" id="A0A9N7UQV0"/>
<name>A0A9N7UQV0_PLEPL</name>
<keyword evidence="2" id="KW-1185">Reference proteome</keyword>
<protein>
    <submittedName>
        <fullName evidence="1">Uncharacterized protein</fullName>
    </submittedName>
</protein>
<proteinExistence type="predicted"/>
<evidence type="ECO:0000313" key="1">
    <source>
        <dbReference type="EMBL" id="CAB1437127.1"/>
    </source>
</evidence>
<dbReference type="EMBL" id="CADEAL010001990">
    <property type="protein sequence ID" value="CAB1437127.1"/>
    <property type="molecule type" value="Genomic_DNA"/>
</dbReference>
<accession>A0A9N7UQV0</accession>
<organism evidence="1 2">
    <name type="scientific">Pleuronectes platessa</name>
    <name type="common">European plaice</name>
    <dbReference type="NCBI Taxonomy" id="8262"/>
    <lineage>
        <taxon>Eukaryota</taxon>
        <taxon>Metazoa</taxon>
        <taxon>Chordata</taxon>
        <taxon>Craniata</taxon>
        <taxon>Vertebrata</taxon>
        <taxon>Euteleostomi</taxon>
        <taxon>Actinopterygii</taxon>
        <taxon>Neopterygii</taxon>
        <taxon>Teleostei</taxon>
        <taxon>Neoteleostei</taxon>
        <taxon>Acanthomorphata</taxon>
        <taxon>Carangaria</taxon>
        <taxon>Pleuronectiformes</taxon>
        <taxon>Pleuronectoidei</taxon>
        <taxon>Pleuronectidae</taxon>
        <taxon>Pleuronectes</taxon>
    </lineage>
</organism>
<evidence type="ECO:0000313" key="2">
    <source>
        <dbReference type="Proteomes" id="UP001153269"/>
    </source>
</evidence>